<organism evidence="1 2">
    <name type="scientific">Chaetomium tenue</name>
    <dbReference type="NCBI Taxonomy" id="1854479"/>
    <lineage>
        <taxon>Eukaryota</taxon>
        <taxon>Fungi</taxon>
        <taxon>Dikarya</taxon>
        <taxon>Ascomycota</taxon>
        <taxon>Pezizomycotina</taxon>
        <taxon>Sordariomycetes</taxon>
        <taxon>Sordariomycetidae</taxon>
        <taxon>Sordariales</taxon>
        <taxon>Chaetomiaceae</taxon>
        <taxon>Chaetomium</taxon>
    </lineage>
</organism>
<accession>A0ACB7PJ14</accession>
<dbReference type="EMBL" id="JAGIZQ010000002">
    <property type="protein sequence ID" value="KAH6640386.1"/>
    <property type="molecule type" value="Genomic_DNA"/>
</dbReference>
<gene>
    <name evidence="1" type="ORF">F5144DRAFT_91805</name>
</gene>
<comment type="caution">
    <text evidence="1">The sequence shown here is derived from an EMBL/GenBank/DDBJ whole genome shotgun (WGS) entry which is preliminary data.</text>
</comment>
<keyword evidence="2" id="KW-1185">Reference proteome</keyword>
<evidence type="ECO:0000313" key="2">
    <source>
        <dbReference type="Proteomes" id="UP000724584"/>
    </source>
</evidence>
<reference evidence="1 2" key="1">
    <citation type="journal article" date="2021" name="Nat. Commun.">
        <title>Genetic determinants of endophytism in the Arabidopsis root mycobiome.</title>
        <authorList>
            <person name="Mesny F."/>
            <person name="Miyauchi S."/>
            <person name="Thiergart T."/>
            <person name="Pickel B."/>
            <person name="Atanasova L."/>
            <person name="Karlsson M."/>
            <person name="Huettel B."/>
            <person name="Barry K.W."/>
            <person name="Haridas S."/>
            <person name="Chen C."/>
            <person name="Bauer D."/>
            <person name="Andreopoulos W."/>
            <person name="Pangilinan J."/>
            <person name="LaButti K."/>
            <person name="Riley R."/>
            <person name="Lipzen A."/>
            <person name="Clum A."/>
            <person name="Drula E."/>
            <person name="Henrissat B."/>
            <person name="Kohler A."/>
            <person name="Grigoriev I.V."/>
            <person name="Martin F.M."/>
            <person name="Hacquard S."/>
        </authorList>
    </citation>
    <scope>NUCLEOTIDE SEQUENCE [LARGE SCALE GENOMIC DNA]</scope>
    <source>
        <strain evidence="1 2">MPI-SDFR-AT-0079</strain>
    </source>
</reference>
<name>A0ACB7PJ14_9PEZI</name>
<sequence length="440" mass="51072">MAPGDLPPNELQCSHVPDGSRNYLDLDDSLTVPPGSKLTPEDDPIPLEKLQPWIDMMRELLLESHLSRDTITKLMHMYVPKKHHHAIKPIGPTKRRTFRYFSKLPTKVRFTIWRMAAARPPKVLFWQYDYDEGGPPLNSPAEGPLAAMACREAWNVIQHMGLYFDMRGVDPDASSERVRPVRFAHHDLVFTPYGVSTKPCDSEPEFRAHDLLRSRKALAVDYDDFVIRVVGGYHSPRYNFLAETKQLETLVCIIAAPEVCIWTEDDNEDASPGLTEQQLQRTKICQKIVLLQDLEEVRKVDVLWRNVKPEWRWLSRPSCDHLRVNAAAYAPKLQSRCYNCAVRHWKETCVPQLRRTWVRALYTEGFDRICDEGIHEEDPPEENIYPHGLTGEPNPNHPWVREALARMPKFRPAMLLMFKKRAPRYDEMGRCINRTNRKGY</sequence>
<evidence type="ECO:0000313" key="1">
    <source>
        <dbReference type="EMBL" id="KAH6640386.1"/>
    </source>
</evidence>
<dbReference type="Proteomes" id="UP000724584">
    <property type="component" value="Unassembled WGS sequence"/>
</dbReference>
<proteinExistence type="predicted"/>
<protein>
    <submittedName>
        <fullName evidence="1">Uncharacterized protein</fullName>
    </submittedName>
</protein>